<reference evidence="1" key="2">
    <citation type="journal article" date="2015" name="Data Brief">
        <title>Shoot transcriptome of the giant reed, Arundo donax.</title>
        <authorList>
            <person name="Barrero R.A."/>
            <person name="Guerrero F.D."/>
            <person name="Moolhuijzen P."/>
            <person name="Goolsby J.A."/>
            <person name="Tidwell J."/>
            <person name="Bellgard S.E."/>
            <person name="Bellgard M.I."/>
        </authorList>
    </citation>
    <scope>NUCLEOTIDE SEQUENCE</scope>
    <source>
        <tissue evidence="1">Shoot tissue taken approximately 20 cm above the soil surface</tissue>
    </source>
</reference>
<accession>A0A0A9G6D3</accession>
<sequence>MFNKFSSQFRSHISSSWNLCMTLVIHRCFQEWHGKISVIWASCILLCLETMIRF</sequence>
<organism evidence="1">
    <name type="scientific">Arundo donax</name>
    <name type="common">Giant reed</name>
    <name type="synonym">Donax arundinaceus</name>
    <dbReference type="NCBI Taxonomy" id="35708"/>
    <lineage>
        <taxon>Eukaryota</taxon>
        <taxon>Viridiplantae</taxon>
        <taxon>Streptophyta</taxon>
        <taxon>Embryophyta</taxon>
        <taxon>Tracheophyta</taxon>
        <taxon>Spermatophyta</taxon>
        <taxon>Magnoliopsida</taxon>
        <taxon>Liliopsida</taxon>
        <taxon>Poales</taxon>
        <taxon>Poaceae</taxon>
        <taxon>PACMAD clade</taxon>
        <taxon>Arundinoideae</taxon>
        <taxon>Arundineae</taxon>
        <taxon>Arundo</taxon>
    </lineage>
</organism>
<dbReference type="AlphaFoldDB" id="A0A0A9G6D3"/>
<name>A0A0A9G6D3_ARUDO</name>
<proteinExistence type="predicted"/>
<protein>
    <submittedName>
        <fullName evidence="1">Uncharacterized protein</fullName>
    </submittedName>
</protein>
<dbReference type="EMBL" id="GBRH01181658">
    <property type="protein sequence ID" value="JAE16238.1"/>
    <property type="molecule type" value="Transcribed_RNA"/>
</dbReference>
<evidence type="ECO:0000313" key="1">
    <source>
        <dbReference type="EMBL" id="JAE16238.1"/>
    </source>
</evidence>
<reference evidence="1" key="1">
    <citation type="submission" date="2014-09" db="EMBL/GenBank/DDBJ databases">
        <authorList>
            <person name="Magalhaes I.L.F."/>
            <person name="Oliveira U."/>
            <person name="Santos F.R."/>
            <person name="Vidigal T.H.D.A."/>
            <person name="Brescovit A.D."/>
            <person name="Santos A.J."/>
        </authorList>
    </citation>
    <scope>NUCLEOTIDE SEQUENCE</scope>
    <source>
        <tissue evidence="1">Shoot tissue taken approximately 20 cm above the soil surface</tissue>
    </source>
</reference>